<dbReference type="PANTHER" id="PTHR43464:SF19">
    <property type="entry name" value="UBIQUINONE BIOSYNTHESIS O-METHYLTRANSFERASE, MITOCHONDRIAL"/>
    <property type="match status" value="1"/>
</dbReference>
<keyword evidence="2" id="KW-0808">Transferase</keyword>
<reference evidence="5 6" key="1">
    <citation type="journal article" date="2019" name="ISME J.">
        <title>Genome analyses of uncultured TG2/ZB3 bacteria in 'Margulisbacteria' specifically attached to ectosymbiotic spirochetes of protists in the termite gut.</title>
        <authorList>
            <person name="Utami Y.D."/>
            <person name="Kuwahara H."/>
            <person name="Igai K."/>
            <person name="Murakami T."/>
            <person name="Sugaya K."/>
            <person name="Morikawa T."/>
            <person name="Nagura Y."/>
            <person name="Yuki M."/>
            <person name="Deevong P."/>
            <person name="Inoue T."/>
            <person name="Kihara K."/>
            <person name="Lo N."/>
            <person name="Yamada A."/>
            <person name="Ohkuma M."/>
            <person name="Hongoh Y."/>
        </authorList>
    </citation>
    <scope>NUCLEOTIDE SEQUENCE [LARGE SCALE GENOMIC DNA]</scope>
    <source>
        <strain evidence="5">NkOx7-02</strain>
    </source>
</reference>
<evidence type="ECO:0000256" key="1">
    <source>
        <dbReference type="ARBA" id="ARBA00022603"/>
    </source>
</evidence>
<protein>
    <submittedName>
        <fullName evidence="5">SAM-dependent methyltransferase</fullName>
    </submittedName>
</protein>
<evidence type="ECO:0000256" key="2">
    <source>
        <dbReference type="ARBA" id="ARBA00022679"/>
    </source>
</evidence>
<feature type="domain" description="Methyltransferase" evidence="4">
    <location>
        <begin position="43"/>
        <end position="135"/>
    </location>
</feature>
<evidence type="ECO:0000256" key="3">
    <source>
        <dbReference type="ARBA" id="ARBA00022691"/>
    </source>
</evidence>
<evidence type="ECO:0000259" key="4">
    <source>
        <dbReference type="Pfam" id="PF13649"/>
    </source>
</evidence>
<name>A0A388TFH0_9BACT</name>
<keyword evidence="3" id="KW-0949">S-adenosyl-L-methionine</keyword>
<dbReference type="PANTHER" id="PTHR43464">
    <property type="entry name" value="METHYLTRANSFERASE"/>
    <property type="match status" value="1"/>
</dbReference>
<comment type="caution">
    <text evidence="5">The sequence shown here is derived from an EMBL/GenBank/DDBJ whole genome shotgun (WGS) entry which is preliminary data.</text>
</comment>
<dbReference type="EMBL" id="BGZO01000003">
    <property type="protein sequence ID" value="GBR75496.1"/>
    <property type="molecule type" value="Genomic_DNA"/>
</dbReference>
<proteinExistence type="predicted"/>
<dbReference type="InterPro" id="IPR041698">
    <property type="entry name" value="Methyltransf_25"/>
</dbReference>
<dbReference type="Proteomes" id="UP000275925">
    <property type="component" value="Unassembled WGS sequence"/>
</dbReference>
<dbReference type="Pfam" id="PF13649">
    <property type="entry name" value="Methyltransf_25"/>
    <property type="match status" value="1"/>
</dbReference>
<dbReference type="Gene3D" id="3.40.50.150">
    <property type="entry name" value="Vaccinia Virus protein VP39"/>
    <property type="match status" value="1"/>
</dbReference>
<dbReference type="Gene3D" id="2.20.130.10">
    <property type="entry name" value="CAC2371-like domains"/>
    <property type="match status" value="1"/>
</dbReference>
<dbReference type="SUPFAM" id="SSF53335">
    <property type="entry name" value="S-adenosyl-L-methionine-dependent methyltransferases"/>
    <property type="match status" value="1"/>
</dbReference>
<dbReference type="CDD" id="cd02440">
    <property type="entry name" value="AdoMet_MTases"/>
    <property type="match status" value="1"/>
</dbReference>
<gene>
    <name evidence="5" type="ORF">NO2_0165</name>
</gene>
<dbReference type="GO" id="GO:0008168">
    <property type="term" value="F:methyltransferase activity"/>
    <property type="evidence" value="ECO:0007669"/>
    <property type="project" value="UniProtKB-KW"/>
</dbReference>
<keyword evidence="6" id="KW-1185">Reference proteome</keyword>
<keyword evidence="1 5" id="KW-0489">Methyltransferase</keyword>
<dbReference type="InterPro" id="IPR029063">
    <property type="entry name" value="SAM-dependent_MTases_sf"/>
</dbReference>
<evidence type="ECO:0000313" key="5">
    <source>
        <dbReference type="EMBL" id="GBR75496.1"/>
    </source>
</evidence>
<organism evidence="5 6">
    <name type="scientific">Candidatus Termititenax persephonae</name>
    <dbReference type="NCBI Taxonomy" id="2218525"/>
    <lineage>
        <taxon>Bacteria</taxon>
        <taxon>Bacillati</taxon>
        <taxon>Candidatus Margulisiibacteriota</taxon>
        <taxon>Candidatus Termititenacia</taxon>
        <taxon>Candidatus Termititenacales</taxon>
        <taxon>Candidatus Termititenacaceae</taxon>
        <taxon>Candidatus Termititenax</taxon>
    </lineage>
</organism>
<evidence type="ECO:0000313" key="6">
    <source>
        <dbReference type="Proteomes" id="UP000275925"/>
    </source>
</evidence>
<accession>A0A388TFH0</accession>
<sequence>MANFSNLYSRYYDLLYQDKDYLGEFQYVQNHIAAFAKIPVKSVLDIGCGTGKTLKLFKEAGYAVAGVDLSEGMLSAARQYLGQEEDLVCARAADFKFEKKFDVITSLFHVLSYQTENGELEKVFANAAQHLAEGGVFLFDFWYGPAVLSDLPTTRTKKLENAEIKVTRQTTPIMHYNDNIVEVNFDLAI</sequence>
<dbReference type="AlphaFoldDB" id="A0A388TFH0"/>
<dbReference type="GO" id="GO:0032259">
    <property type="term" value="P:methylation"/>
    <property type="evidence" value="ECO:0007669"/>
    <property type="project" value="UniProtKB-KW"/>
</dbReference>